<evidence type="ECO:0000313" key="4">
    <source>
        <dbReference type="EMBL" id="CAD5318260.1"/>
    </source>
</evidence>
<feature type="region of interest" description="Disordered" evidence="1">
    <location>
        <begin position="463"/>
        <end position="486"/>
    </location>
</feature>
<feature type="region of interest" description="Disordered" evidence="1">
    <location>
        <begin position="584"/>
        <end position="612"/>
    </location>
</feature>
<dbReference type="InterPro" id="IPR008906">
    <property type="entry name" value="HATC_C_dom"/>
</dbReference>
<feature type="compositionally biased region" description="Gly residues" evidence="1">
    <location>
        <begin position="590"/>
        <end position="604"/>
    </location>
</feature>
<proteinExistence type="predicted"/>
<dbReference type="GO" id="GO:0046983">
    <property type="term" value="F:protein dimerization activity"/>
    <property type="evidence" value="ECO:0007669"/>
    <property type="project" value="InterPro"/>
</dbReference>
<feature type="domain" description="HAT C-terminal dimerisation" evidence="2">
    <location>
        <begin position="14"/>
        <end position="100"/>
    </location>
</feature>
<organism evidence="4 5">
    <name type="scientific">Arabidopsis thaliana</name>
    <name type="common">Mouse-ear cress</name>
    <dbReference type="NCBI Taxonomy" id="3702"/>
    <lineage>
        <taxon>Eukaryota</taxon>
        <taxon>Viridiplantae</taxon>
        <taxon>Streptophyta</taxon>
        <taxon>Embryophyta</taxon>
        <taxon>Tracheophyta</taxon>
        <taxon>Spermatophyta</taxon>
        <taxon>Magnoliopsida</taxon>
        <taxon>eudicotyledons</taxon>
        <taxon>Gunneridae</taxon>
        <taxon>Pentapetalae</taxon>
        <taxon>rosids</taxon>
        <taxon>malvids</taxon>
        <taxon>Brassicales</taxon>
        <taxon>Brassicaceae</taxon>
        <taxon>Camelineae</taxon>
        <taxon>Arabidopsis</taxon>
    </lineage>
</organism>
<dbReference type="AlphaFoldDB" id="A0A7G2EA42"/>
<accession>A0A7G2EA42</accession>
<protein>
    <submittedName>
        <fullName evidence="4">(thale cress) hypothetical protein</fullName>
    </submittedName>
</protein>
<dbReference type="PANTHER" id="PTHR31286:SF162">
    <property type="entry name" value="DUF4283 DOMAIN-CONTAINING PROTEIN-RELATED"/>
    <property type="match status" value="1"/>
</dbReference>
<dbReference type="Pfam" id="PF14392">
    <property type="entry name" value="zf-CCHC_4"/>
    <property type="match status" value="1"/>
</dbReference>
<dbReference type="SUPFAM" id="SSF53098">
    <property type="entry name" value="Ribonuclease H-like"/>
    <property type="match status" value="1"/>
</dbReference>
<reference evidence="4 5" key="1">
    <citation type="submission" date="2020-09" db="EMBL/GenBank/DDBJ databases">
        <authorList>
            <person name="Ashkenazy H."/>
        </authorList>
    </citation>
    <scope>NUCLEOTIDE SEQUENCE [LARGE SCALE GENOMIC DNA]</scope>
    <source>
        <strain evidence="5">cv. Cdm-0</strain>
    </source>
</reference>
<feature type="domain" description="Zinc knuckle CX2CX4HX4C" evidence="3">
    <location>
        <begin position="365"/>
        <end position="412"/>
    </location>
</feature>
<evidence type="ECO:0000256" key="1">
    <source>
        <dbReference type="SAM" id="MobiDB-lite"/>
    </source>
</evidence>
<evidence type="ECO:0000259" key="3">
    <source>
        <dbReference type="Pfam" id="PF14392"/>
    </source>
</evidence>
<dbReference type="InterPro" id="IPR025836">
    <property type="entry name" value="Zn_knuckle_CX2CX4HX4C"/>
</dbReference>
<dbReference type="InterPro" id="IPR040256">
    <property type="entry name" value="At4g02000-like"/>
</dbReference>
<dbReference type="Proteomes" id="UP000516314">
    <property type="component" value="Chromosome 2"/>
</dbReference>
<gene>
    <name evidence="4" type="ORF">AT9943_LOCUS6496</name>
</gene>
<name>A0A7G2EA42_ARATH</name>
<dbReference type="Pfam" id="PF05699">
    <property type="entry name" value="Dimer_Tnp_hAT"/>
    <property type="match status" value="1"/>
</dbReference>
<dbReference type="PANTHER" id="PTHR31286">
    <property type="entry name" value="GLYCINE-RICH CELL WALL STRUCTURAL PROTEIN 1.8-LIKE"/>
    <property type="match status" value="1"/>
</dbReference>
<evidence type="ECO:0000313" key="5">
    <source>
        <dbReference type="Proteomes" id="UP000516314"/>
    </source>
</evidence>
<evidence type="ECO:0000259" key="2">
    <source>
        <dbReference type="Pfam" id="PF05699"/>
    </source>
</evidence>
<dbReference type="InterPro" id="IPR012337">
    <property type="entry name" value="RNaseH-like_sf"/>
</dbReference>
<dbReference type="EMBL" id="LR881467">
    <property type="protein sequence ID" value="CAD5318260.1"/>
    <property type="molecule type" value="Genomic_DNA"/>
</dbReference>
<sequence length="612" mass="69636">MVNEEGFDATKTKLDVYLKESVENTRANTLGTKYDVLSYWKLNSLKFPILSLLAREILALQVSSAASEYCFSTSGRIVEPKRSFLTHYIIEVLMCTEQWMKADYYISEKVVENYAKMVEDIEDSDDLEKGNKTTLELVMEILKAISKRLFHRFILTFLVTVHSVFAGEVVPNPIFPQAVISMLDPTINRDVYSVPKHLHLFKQRIVDWEMALCLLIKFSIFYPLRFYKNLSKMADNLKRAVQNINLGADEEPIAIPKEIVNQAIADNRFILIGRPVIPRQESMETVLRRGPWAFNDRMLIIQRWTPQLPLLDFIPFWIQVRGIPYQFLNRGVVEHIGRSLGQVLDVDFDVEAVARMDFVRILIHWNITHPLHFQRNFQFTLGTNTLLRFRYERLRGFCEVCGMLTHDSGACLIQNGGEEQHVNDDEEDQDRVQNHGVIIREINDEDAMELANNQDINVVVNESEDRENGGDAVNTPSPADSNEARLSDIDPHHDALIDYEHTDMFSEERNDSELLNPIPCFENSCGDIPGNPSHNIYSQIHPLALMDSAIVINPSTEVANECGKRKQEDVLDFSKEQGNTKFTVCERGEGSGSSGEHNQGGGAVGPNPPLPP</sequence>